<keyword evidence="4" id="KW-1185">Reference proteome</keyword>
<dbReference type="Proteomes" id="UP000306477">
    <property type="component" value="Unassembled WGS sequence"/>
</dbReference>
<dbReference type="PANTHER" id="PTHR33744:SF1">
    <property type="entry name" value="DNA-BINDING TRANSCRIPTIONAL ACTIVATOR ADER"/>
    <property type="match status" value="1"/>
</dbReference>
<name>A0A4S3PJW4_9BACI</name>
<feature type="domain" description="Purine catabolism PurC-like" evidence="1">
    <location>
        <begin position="7"/>
        <end position="125"/>
    </location>
</feature>
<feature type="domain" description="PucR C-terminal helix-turn-helix" evidence="2">
    <location>
        <begin position="493"/>
        <end position="551"/>
    </location>
</feature>
<dbReference type="PANTHER" id="PTHR33744">
    <property type="entry name" value="CARBOHYDRATE DIACID REGULATOR"/>
    <property type="match status" value="1"/>
</dbReference>
<dbReference type="InterPro" id="IPR029016">
    <property type="entry name" value="GAF-like_dom_sf"/>
</dbReference>
<evidence type="ECO:0000313" key="4">
    <source>
        <dbReference type="Proteomes" id="UP000306477"/>
    </source>
</evidence>
<comment type="caution">
    <text evidence="3">The sequence shown here is derived from an EMBL/GenBank/DDBJ whole genome shotgun (WGS) entry which is preliminary data.</text>
</comment>
<proteinExistence type="predicted"/>
<dbReference type="Pfam" id="PF13556">
    <property type="entry name" value="HTH_30"/>
    <property type="match status" value="1"/>
</dbReference>
<dbReference type="OrthoDB" id="142218at2"/>
<dbReference type="InterPro" id="IPR025736">
    <property type="entry name" value="PucR_C-HTH_dom"/>
</dbReference>
<protein>
    <submittedName>
        <fullName evidence="3">PucR family transcriptional regulator</fullName>
    </submittedName>
</protein>
<gene>
    <name evidence="3" type="ORF">E1I69_21540</name>
</gene>
<dbReference type="Gene3D" id="3.30.450.40">
    <property type="match status" value="1"/>
</dbReference>
<dbReference type="AlphaFoldDB" id="A0A4S3PJW4"/>
<evidence type="ECO:0000259" key="2">
    <source>
        <dbReference type="Pfam" id="PF13556"/>
    </source>
</evidence>
<accession>A0A4S3PJW4</accession>
<evidence type="ECO:0000313" key="3">
    <source>
        <dbReference type="EMBL" id="THE09669.1"/>
    </source>
</evidence>
<dbReference type="EMBL" id="SLUB01000068">
    <property type="protein sequence ID" value="THE09669.1"/>
    <property type="molecule type" value="Genomic_DNA"/>
</dbReference>
<dbReference type="Gene3D" id="1.10.10.2840">
    <property type="entry name" value="PucR C-terminal helix-turn-helix domain"/>
    <property type="match status" value="1"/>
</dbReference>
<reference evidence="3 4" key="1">
    <citation type="journal article" date="2019" name="Indoor Air">
        <title>Impacts of indoor surface finishes on bacterial viability.</title>
        <authorList>
            <person name="Hu J."/>
            <person name="Maamar S.B."/>
            <person name="Glawe A.J."/>
            <person name="Gottel N."/>
            <person name="Gilbert J.A."/>
            <person name="Hartmann E.M."/>
        </authorList>
    </citation>
    <scope>NUCLEOTIDE SEQUENCE [LARGE SCALE GENOMIC DNA]</scope>
    <source>
        <strain evidence="3 4">AF060A6</strain>
    </source>
</reference>
<dbReference type="Pfam" id="PF07905">
    <property type="entry name" value="PucR"/>
    <property type="match status" value="1"/>
</dbReference>
<organism evidence="3 4">
    <name type="scientific">Bacillus timonensis</name>
    <dbReference type="NCBI Taxonomy" id="1033734"/>
    <lineage>
        <taxon>Bacteria</taxon>
        <taxon>Bacillati</taxon>
        <taxon>Bacillota</taxon>
        <taxon>Bacilli</taxon>
        <taxon>Bacillales</taxon>
        <taxon>Bacillaceae</taxon>
        <taxon>Bacillus</taxon>
    </lineage>
</organism>
<dbReference type="InterPro" id="IPR012914">
    <property type="entry name" value="PucR_dom"/>
</dbReference>
<dbReference type="InterPro" id="IPR042070">
    <property type="entry name" value="PucR_C-HTH_sf"/>
</dbReference>
<sequence>MITVEQILNTNPFQTSKILGGAKGLHRNVSTVTVAEVPDAANWLRGGELVCTTAYFISKGIKYQMEWVESLVVNGAAALAIKTSRFLGEVPSSIIKIANQLNFPIIEIPTEVTWPNVIESVMNLLMDTQINILQRTEEVHNALISLVLENESVQVIANKISSLVGNPIIIEDARLNHISMSQNIIDKEKNNKFIEERLSPIFKEKIAYTDFYKNVLSSKTKETLELPLKSNIHVNTITVPILSNKMVYGFISVIAMNKKVSQFDLIILEHATTTLALQFMKQIIHERTLRTRTVSMINDLVNGRFGSDLVKEFYLNHNDWIKPVVMAVVELGGDTIIEESYDWDTSTEQLTEKIKYHLLNHFDNVFVGRSETSTLYVLAFFQVSMVSSAASTLGKELDFILSECKHQELIHSYFAGVGSTQNDLQQVGKSFNEALSAKSIAKSFQMKGPIVLYQDLGIHRIISMVHHREELSNFCNDFLADLVTHDNQNNDVLRETLYVYLQNGGNAHETAKRMFVHPNTIAYRLKKIQSVIKRDINSWEVRFTYLFALEAAEILDNPYALIGTE</sequence>
<evidence type="ECO:0000259" key="1">
    <source>
        <dbReference type="Pfam" id="PF07905"/>
    </source>
</evidence>
<dbReference type="InterPro" id="IPR051448">
    <property type="entry name" value="CdaR-like_regulators"/>
</dbReference>